<accession>A0A6N4XT86</accession>
<dbReference type="AlphaFoldDB" id="A0A6N4XT86"/>
<evidence type="ECO:0000313" key="1">
    <source>
        <dbReference type="EMBL" id="CAA7392954.1"/>
    </source>
</evidence>
<protein>
    <submittedName>
        <fullName evidence="1">Uncharacterized protein</fullName>
    </submittedName>
</protein>
<evidence type="ECO:0000313" key="2">
    <source>
        <dbReference type="Proteomes" id="UP000445309"/>
    </source>
</evidence>
<sequence>MITDNIYFTQKTYSIVQQIENEIDDAINAEKFLFRNFTKEEIYSEYCSIFYEFPYRIIPKNDFIGISINALEVLDAGSTFDEHQDKNKLYDFQIQEFFDRRKSYDPKNCLETVEFFIDEFFNKLVFHFDKFIESSKKFPFFLGINDEQIILLNLIKHYKSTLTNERIQIDFFWAIQLPKKINDQLLLLLIEYLEQRVAILNVKTTDIIFENKNSVSPEFQNKIIWNGTQQQLCELFLKLKDNKWIEDFEKGNLKLFVSTLCNLFDIKKTKKKDTSDEITSLYQIFKGEINDGNKTYPFLEKPRYKKVIEEINKN</sequence>
<name>A0A6N4XT86_9FLAO</name>
<dbReference type="RefSeq" id="WP_162074342.1">
    <property type="nucleotide sequence ID" value="NZ_CACVBY010000144.1"/>
</dbReference>
<reference evidence="1 2" key="1">
    <citation type="submission" date="2020-01" db="EMBL/GenBank/DDBJ databases">
        <authorList>
            <person name="Rodrigo-Torres L."/>
            <person name="Arahal R. D."/>
            <person name="Lucena T."/>
        </authorList>
    </citation>
    <scope>NUCLEOTIDE SEQUENCE [LARGE SCALE GENOMIC DNA]</scope>
    <source>
        <strain evidence="1 2">CECT 9393</strain>
    </source>
</reference>
<dbReference type="Proteomes" id="UP000445309">
    <property type="component" value="Unassembled WGS sequence"/>
</dbReference>
<gene>
    <name evidence="1" type="ORF">CHRY9393_03432</name>
</gene>
<keyword evidence="2" id="KW-1185">Reference proteome</keyword>
<organism evidence="1 2">
    <name type="scientific">Chryseobacterium fistulae</name>
    <dbReference type="NCBI Taxonomy" id="2675058"/>
    <lineage>
        <taxon>Bacteria</taxon>
        <taxon>Pseudomonadati</taxon>
        <taxon>Bacteroidota</taxon>
        <taxon>Flavobacteriia</taxon>
        <taxon>Flavobacteriales</taxon>
        <taxon>Weeksellaceae</taxon>
        <taxon>Chryseobacterium group</taxon>
        <taxon>Chryseobacterium</taxon>
    </lineage>
</organism>
<proteinExistence type="predicted"/>
<dbReference type="EMBL" id="CACVBY010000144">
    <property type="protein sequence ID" value="CAA7392954.1"/>
    <property type="molecule type" value="Genomic_DNA"/>
</dbReference>